<dbReference type="PROSITE" id="PS51318">
    <property type="entry name" value="TAT"/>
    <property type="match status" value="1"/>
</dbReference>
<dbReference type="Gene3D" id="3.40.190.10">
    <property type="entry name" value="Periplasmic binding protein-like II"/>
    <property type="match status" value="1"/>
</dbReference>
<dbReference type="EMBL" id="VITF01000011">
    <property type="protein sequence ID" value="TWA63920.1"/>
    <property type="molecule type" value="Genomic_DNA"/>
</dbReference>
<evidence type="ECO:0000256" key="1">
    <source>
        <dbReference type="ARBA" id="ARBA00004418"/>
    </source>
</evidence>
<dbReference type="GO" id="GO:1904680">
    <property type="term" value="F:peptide transmembrane transporter activity"/>
    <property type="evidence" value="ECO:0007669"/>
    <property type="project" value="TreeGrafter"/>
</dbReference>
<dbReference type="CDD" id="cd08517">
    <property type="entry name" value="PBP2_NikA_DppA_OppA_like_13"/>
    <property type="match status" value="1"/>
</dbReference>
<accession>A0A560AU79</accession>
<sequence>MIPIERRSFLALTLGASLGASALAAGAGRALAAAGPVKGGTLIAVINPEPPILTNTVNNHFSVNVVSPNIYDGLLSYDSQMNPIPALAERFEVSPDKLSITFHLRKGVTWHDGTPFTSRDVAYSVLELWKKQHPRGRTTFGDVTAVETPDASTAVLRLSRPSAIILNALSAAESQVLPAHLYENTDARTNPRNINPVGTGPFRFVEWKRGEYIALERNPTYWDAGKPHVDRLIFRIIPDAASRAAAFETGEVVYGPFDPIPLADAARLRANPDLALTTAGYQWLSPFFTFEFNVKSKIAGDVRVRRAIAHAIDRKGLIEAAWYGFGTPATGPIPHYQKAYTKDVAGYPFDPAAAERLLDEAGYRRGADGVRFALWHDYSNDTESQQNTAEFLRQNLKAVGIDLKLRAADLPTYYKRVYGNYNYDTRSGQFSAMIDPSLGLYRLYATSSIAPGVPNTNGAQYSNPALDAVIETALRESDPAKRTEAFHAWQRIAMTDLPNIPLFELERVTLHNRRVKGLEDRPDAAFSSLKNLWLEGGA</sequence>
<protein>
    <submittedName>
        <fullName evidence="6">Peptide/nickel transport system substrate-binding protein</fullName>
    </submittedName>
</protein>
<dbReference type="InterPro" id="IPR006311">
    <property type="entry name" value="TAT_signal"/>
</dbReference>
<dbReference type="InterPro" id="IPR000914">
    <property type="entry name" value="SBP_5_dom"/>
</dbReference>
<name>A0A560AU79_AZOBR</name>
<dbReference type="GO" id="GO:0030288">
    <property type="term" value="C:outer membrane-bounded periplasmic space"/>
    <property type="evidence" value="ECO:0007669"/>
    <property type="project" value="UniProtKB-ARBA"/>
</dbReference>
<dbReference type="AlphaFoldDB" id="A0A560AU79"/>
<dbReference type="Gene3D" id="3.90.76.10">
    <property type="entry name" value="Dipeptide-binding Protein, Domain 1"/>
    <property type="match status" value="1"/>
</dbReference>
<evidence type="ECO:0000313" key="7">
    <source>
        <dbReference type="Proteomes" id="UP000316083"/>
    </source>
</evidence>
<dbReference type="GO" id="GO:0015833">
    <property type="term" value="P:peptide transport"/>
    <property type="evidence" value="ECO:0007669"/>
    <property type="project" value="TreeGrafter"/>
</dbReference>
<dbReference type="SUPFAM" id="SSF53850">
    <property type="entry name" value="Periplasmic binding protein-like II"/>
    <property type="match status" value="1"/>
</dbReference>
<proteinExistence type="inferred from homology"/>
<dbReference type="PIRSF" id="PIRSF002741">
    <property type="entry name" value="MppA"/>
    <property type="match status" value="1"/>
</dbReference>
<evidence type="ECO:0000256" key="2">
    <source>
        <dbReference type="ARBA" id="ARBA00005695"/>
    </source>
</evidence>
<dbReference type="InterPro" id="IPR030678">
    <property type="entry name" value="Peptide/Ni-bd"/>
</dbReference>
<dbReference type="PANTHER" id="PTHR30290:SF38">
    <property type="entry name" value="D,D-DIPEPTIDE-BINDING PERIPLASMIC PROTEIN DDPA-RELATED"/>
    <property type="match status" value="1"/>
</dbReference>
<organism evidence="6 7">
    <name type="scientific">Azospirillum brasilense</name>
    <dbReference type="NCBI Taxonomy" id="192"/>
    <lineage>
        <taxon>Bacteria</taxon>
        <taxon>Pseudomonadati</taxon>
        <taxon>Pseudomonadota</taxon>
        <taxon>Alphaproteobacteria</taxon>
        <taxon>Rhodospirillales</taxon>
        <taxon>Azospirillaceae</taxon>
        <taxon>Azospirillum</taxon>
    </lineage>
</organism>
<feature type="domain" description="Solute-binding protein family 5" evidence="5">
    <location>
        <begin position="83"/>
        <end position="447"/>
    </location>
</feature>
<dbReference type="PANTHER" id="PTHR30290">
    <property type="entry name" value="PERIPLASMIC BINDING COMPONENT OF ABC TRANSPORTER"/>
    <property type="match status" value="1"/>
</dbReference>
<dbReference type="Pfam" id="PF00496">
    <property type="entry name" value="SBP_bac_5"/>
    <property type="match status" value="1"/>
</dbReference>
<comment type="subcellular location">
    <subcellularLocation>
        <location evidence="1">Periplasm</location>
    </subcellularLocation>
</comment>
<feature type="signal peptide" evidence="4">
    <location>
        <begin position="1"/>
        <end position="32"/>
    </location>
</feature>
<comment type="similarity">
    <text evidence="2">Belongs to the bacterial solute-binding protein 5 family.</text>
</comment>
<evidence type="ECO:0000256" key="4">
    <source>
        <dbReference type="SAM" id="SignalP"/>
    </source>
</evidence>
<evidence type="ECO:0000259" key="5">
    <source>
        <dbReference type="Pfam" id="PF00496"/>
    </source>
</evidence>
<evidence type="ECO:0000313" key="6">
    <source>
        <dbReference type="EMBL" id="TWA63920.1"/>
    </source>
</evidence>
<keyword evidence="3 4" id="KW-0732">Signal</keyword>
<reference evidence="6 7" key="1">
    <citation type="submission" date="2019-06" db="EMBL/GenBank/DDBJ databases">
        <title>Genomic Encyclopedia of Type Strains, Phase IV (KMG-V): Genome sequencing to study the core and pangenomes of soil and plant-associated prokaryotes.</title>
        <authorList>
            <person name="Whitman W."/>
        </authorList>
    </citation>
    <scope>NUCLEOTIDE SEQUENCE [LARGE SCALE GENOMIC DNA]</scope>
    <source>
        <strain evidence="6 7">BR 11796</strain>
    </source>
</reference>
<dbReference type="Proteomes" id="UP000316083">
    <property type="component" value="Unassembled WGS sequence"/>
</dbReference>
<dbReference type="RefSeq" id="WP_145678551.1">
    <property type="nucleotide sequence ID" value="NZ_VITF01000011.1"/>
</dbReference>
<feature type="chain" id="PRO_5022017934" evidence="4">
    <location>
        <begin position="33"/>
        <end position="538"/>
    </location>
</feature>
<dbReference type="GO" id="GO:0043190">
    <property type="term" value="C:ATP-binding cassette (ABC) transporter complex"/>
    <property type="evidence" value="ECO:0007669"/>
    <property type="project" value="InterPro"/>
</dbReference>
<comment type="caution">
    <text evidence="6">The sequence shown here is derived from an EMBL/GenBank/DDBJ whole genome shotgun (WGS) entry which is preliminary data.</text>
</comment>
<gene>
    <name evidence="6" type="ORF">FBZ82_11135</name>
</gene>
<dbReference type="InterPro" id="IPR039424">
    <property type="entry name" value="SBP_5"/>
</dbReference>
<dbReference type="Gene3D" id="3.10.105.10">
    <property type="entry name" value="Dipeptide-binding Protein, Domain 3"/>
    <property type="match status" value="1"/>
</dbReference>
<evidence type="ECO:0000256" key="3">
    <source>
        <dbReference type="ARBA" id="ARBA00022729"/>
    </source>
</evidence>